<dbReference type="AlphaFoldDB" id="A0A1B6JPV4"/>
<keyword evidence="7" id="KW-0863">Zinc-finger</keyword>
<keyword evidence="5" id="KW-0206">Cytoskeleton</keyword>
<feature type="non-terminal residue" evidence="10">
    <location>
        <position position="252"/>
    </location>
</feature>
<accession>A0A1B6JPV4</accession>
<comment type="subcellular location">
    <subcellularLocation>
        <location evidence="2">Cytoplasm</location>
        <location evidence="2">Cytoskeleton</location>
        <location evidence="2">Cilium basal body</location>
    </subcellularLocation>
    <subcellularLocation>
        <location evidence="1">Cytoplasm</location>
        <location evidence="1">Cytoskeleton</location>
        <location evidence="1">Microtubule organizing center</location>
        <location evidence="1">Centrosome</location>
        <location evidence="1">Centriole</location>
    </subcellularLocation>
</comment>
<dbReference type="GO" id="GO:0060271">
    <property type="term" value="P:cilium assembly"/>
    <property type="evidence" value="ECO:0007669"/>
    <property type="project" value="TreeGrafter"/>
</dbReference>
<feature type="coiled-coil region" evidence="8">
    <location>
        <begin position="104"/>
        <end position="145"/>
    </location>
</feature>
<organism evidence="10">
    <name type="scientific">Homalodisca liturata</name>
    <dbReference type="NCBI Taxonomy" id="320908"/>
    <lineage>
        <taxon>Eukaryota</taxon>
        <taxon>Metazoa</taxon>
        <taxon>Ecdysozoa</taxon>
        <taxon>Arthropoda</taxon>
        <taxon>Hexapoda</taxon>
        <taxon>Insecta</taxon>
        <taxon>Pterygota</taxon>
        <taxon>Neoptera</taxon>
        <taxon>Paraneoptera</taxon>
        <taxon>Hemiptera</taxon>
        <taxon>Auchenorrhyncha</taxon>
        <taxon>Membracoidea</taxon>
        <taxon>Cicadellidae</taxon>
        <taxon>Cicadellinae</taxon>
        <taxon>Proconiini</taxon>
        <taxon>Homalodisca</taxon>
    </lineage>
</organism>
<evidence type="ECO:0000259" key="9">
    <source>
        <dbReference type="PROSITE" id="PS50157"/>
    </source>
</evidence>
<reference evidence="10" key="1">
    <citation type="submission" date="2015-11" db="EMBL/GenBank/DDBJ databases">
        <title>De novo transcriptome assembly of four potential Pierce s Disease insect vectors from Arizona vineyards.</title>
        <authorList>
            <person name="Tassone E.E."/>
        </authorList>
    </citation>
    <scope>NUCLEOTIDE SEQUENCE</scope>
</reference>
<gene>
    <name evidence="10" type="ORF">g.8433</name>
</gene>
<evidence type="ECO:0000256" key="1">
    <source>
        <dbReference type="ARBA" id="ARBA00004114"/>
    </source>
</evidence>
<comment type="similarity">
    <text evidence="3">Belongs to the DZIP C2H2-type zinc-finger protein family.</text>
</comment>
<evidence type="ECO:0000313" key="10">
    <source>
        <dbReference type="EMBL" id="JAT01285.1"/>
    </source>
</evidence>
<evidence type="ECO:0000256" key="4">
    <source>
        <dbReference type="ARBA" id="ARBA00023054"/>
    </source>
</evidence>
<sequence>MSVIYDFVNYNRSFSQLAKESNFTFNLYRGRVDWKKLEVVEIDRIVRDQDVELLNIYMDSVTNCNLDSEYDVKILDPNFIKLFRLAQLLIDFLIHCKKYLEHCIKVAHESLQASNKEVELLRKQLQARKSEVKQLKKKVKEVKQQLLHSPRVSNPTFQCSLCGKLFMNESYLHGHYSRRHQSSYCLGLKPQPTPQPSPIKIDKRENEEYTNKPEDMTNIKKKYQEEIEELKNMFFAEIEKLKQNEMLNSKTA</sequence>
<evidence type="ECO:0000256" key="5">
    <source>
        <dbReference type="ARBA" id="ARBA00023212"/>
    </source>
</evidence>
<keyword evidence="6" id="KW-0966">Cell projection</keyword>
<dbReference type="PROSITE" id="PS00028">
    <property type="entry name" value="ZINC_FINGER_C2H2_1"/>
    <property type="match status" value="1"/>
</dbReference>
<dbReference type="EMBL" id="GECU01006422">
    <property type="protein sequence ID" value="JAT01285.1"/>
    <property type="molecule type" value="Transcribed_RNA"/>
</dbReference>
<dbReference type="PROSITE" id="PS50157">
    <property type="entry name" value="ZINC_FINGER_C2H2_2"/>
    <property type="match status" value="1"/>
</dbReference>
<evidence type="ECO:0000256" key="7">
    <source>
        <dbReference type="PROSITE-ProRule" id="PRU00042"/>
    </source>
</evidence>
<keyword evidence="7" id="KW-0862">Zinc</keyword>
<dbReference type="Pfam" id="PF13815">
    <property type="entry name" value="Dzip-like_N"/>
    <property type="match status" value="1"/>
</dbReference>
<dbReference type="GO" id="GO:0005814">
    <property type="term" value="C:centriole"/>
    <property type="evidence" value="ECO:0007669"/>
    <property type="project" value="UniProtKB-SubCell"/>
</dbReference>
<evidence type="ECO:0000256" key="3">
    <source>
        <dbReference type="ARBA" id="ARBA00009131"/>
    </source>
</evidence>
<keyword evidence="7" id="KW-0479">Metal-binding</keyword>
<dbReference type="SUPFAM" id="SSF57667">
    <property type="entry name" value="beta-beta-alpha zinc fingers"/>
    <property type="match status" value="1"/>
</dbReference>
<evidence type="ECO:0000256" key="2">
    <source>
        <dbReference type="ARBA" id="ARBA00004120"/>
    </source>
</evidence>
<proteinExistence type="inferred from homology"/>
<keyword evidence="5" id="KW-0963">Cytoplasm</keyword>
<feature type="domain" description="C2H2-type" evidence="9">
    <location>
        <begin position="157"/>
        <end position="180"/>
    </location>
</feature>
<dbReference type="GO" id="GO:0005737">
    <property type="term" value="C:cytoplasm"/>
    <property type="evidence" value="ECO:0007669"/>
    <property type="project" value="TreeGrafter"/>
</dbReference>
<dbReference type="PANTHER" id="PTHR21502">
    <property type="entry name" value="ZINC FINGER PROTEIN DZIP1"/>
    <property type="match status" value="1"/>
</dbReference>
<dbReference type="InterPro" id="IPR032714">
    <property type="entry name" value="DZIP1_N"/>
</dbReference>
<protein>
    <recommendedName>
        <fullName evidence="9">C2H2-type domain-containing protein</fullName>
    </recommendedName>
</protein>
<dbReference type="GO" id="GO:0008270">
    <property type="term" value="F:zinc ion binding"/>
    <property type="evidence" value="ECO:0007669"/>
    <property type="project" value="UniProtKB-KW"/>
</dbReference>
<dbReference type="PANTHER" id="PTHR21502:SF3">
    <property type="entry name" value="CILIUM ASSEMBLY PROTEIN DZIP1L"/>
    <property type="match status" value="1"/>
</dbReference>
<evidence type="ECO:0000256" key="8">
    <source>
        <dbReference type="SAM" id="Coils"/>
    </source>
</evidence>
<keyword evidence="4 8" id="KW-0175">Coiled coil</keyword>
<dbReference type="GO" id="GO:0036064">
    <property type="term" value="C:ciliary basal body"/>
    <property type="evidence" value="ECO:0007669"/>
    <property type="project" value="TreeGrafter"/>
</dbReference>
<dbReference type="InterPro" id="IPR013087">
    <property type="entry name" value="Znf_C2H2_type"/>
</dbReference>
<evidence type="ECO:0000256" key="6">
    <source>
        <dbReference type="ARBA" id="ARBA00023273"/>
    </source>
</evidence>
<dbReference type="InterPro" id="IPR036236">
    <property type="entry name" value="Znf_C2H2_sf"/>
</dbReference>
<dbReference type="InterPro" id="IPR051241">
    <property type="entry name" value="DZIP_RILPL"/>
</dbReference>
<name>A0A1B6JPV4_9HEMI</name>